<keyword evidence="3" id="KW-0548">Nucleotidyltransferase</keyword>
<comment type="caution">
    <text evidence="3">The sequence shown here is derived from an EMBL/GenBank/DDBJ whole genome shotgun (WGS) entry which is preliminary data.</text>
</comment>
<dbReference type="PANTHER" id="PTHR46890:SF48">
    <property type="entry name" value="RNA-DIRECTED DNA POLYMERASE"/>
    <property type="match status" value="1"/>
</dbReference>
<evidence type="ECO:0000313" key="3">
    <source>
        <dbReference type="EMBL" id="GJT38738.1"/>
    </source>
</evidence>
<dbReference type="PANTHER" id="PTHR46890">
    <property type="entry name" value="NON-LTR RETROLELEMENT REVERSE TRANSCRIPTASE-LIKE PROTEIN-RELATED"/>
    <property type="match status" value="1"/>
</dbReference>
<dbReference type="Gene3D" id="3.60.10.10">
    <property type="entry name" value="Endonuclease/exonuclease/phosphatase"/>
    <property type="match status" value="1"/>
</dbReference>
<accession>A0ABQ5DIL2</accession>
<keyword evidence="4" id="KW-1185">Reference proteome</keyword>
<proteinExistence type="predicted"/>
<dbReference type="Pfam" id="PF00078">
    <property type="entry name" value="RVT_1"/>
    <property type="match status" value="1"/>
</dbReference>
<reference evidence="3" key="1">
    <citation type="journal article" date="2022" name="Int. J. Mol. Sci.">
        <title>Draft Genome of Tanacetum Coccineum: Genomic Comparison of Closely Related Tanacetum-Family Plants.</title>
        <authorList>
            <person name="Yamashiro T."/>
            <person name="Shiraishi A."/>
            <person name="Nakayama K."/>
            <person name="Satake H."/>
        </authorList>
    </citation>
    <scope>NUCLEOTIDE SEQUENCE</scope>
</reference>
<sequence>MVNNKPFFVQKWDIHVCLDKREPSHIPIWVRLCNIPMEAWTTSGISALASRLGKLLVMDALTAEICKKGVGKVKYARVLVEVSATKDVPNEIEVVYKGKDVNHGKNKAVNTEEPSKKNDNGNNEELNDGFTKVRYRKEYGVSKKKQDKTNVQYQKKSEKLRVDTTAGNPDVIMESLKRSANKYAVLDEHGCDNPQEEMDGSQSKLEPGEINDVLADENRIAQGMEEDKIMGSNKGVGNERNDLWKELNVYKRIVFEKSWVIMGDMNVTLEPSEHTVGSSSMSKDMLEFKNCVNSIEMEDIASSGLFYTWTKNLHKTKQGDTTGILKKLDRAMRNEAFVCEYPNAHAIFLPYLILDHCPMVLVIPNTMQGRRKAFRFSNFVAEKEEFLEIVKDIWNANHRGCQMFKITRKLKALKKPLKDLAWKNGDLFKNVNDLRDKLKEIQKQIDIDPHNKMLRDDESATLRDYDKAIKEEEKLYSRNRVNVVHDEEGKKFEGDQVAQQFVKHFQKFLGESVPVHKLQGCHELFKKKLSKEDAEFMVKEVSNAKIRKAMFMIDDNKAPGPDGYSSHFFKKAWHIIGEDVCTAVREFFVTGRILSEINSTIIALVPKIQTPAKVFDYRPIACCNVIYKCISKVITERIKKFLGKLVSQNQSAFIPNRQIQDNILISQELLKGYGRKNGPKRVALKIDL</sequence>
<feature type="domain" description="Reverse transcriptase" evidence="2">
    <location>
        <begin position="616"/>
        <end position="688"/>
    </location>
</feature>
<dbReference type="InterPro" id="IPR036691">
    <property type="entry name" value="Endo/exonu/phosph_ase_sf"/>
</dbReference>
<reference evidence="3" key="2">
    <citation type="submission" date="2022-01" db="EMBL/GenBank/DDBJ databases">
        <authorList>
            <person name="Yamashiro T."/>
            <person name="Shiraishi A."/>
            <person name="Satake H."/>
            <person name="Nakayama K."/>
        </authorList>
    </citation>
    <scope>NUCLEOTIDE SEQUENCE</scope>
</reference>
<dbReference type="Proteomes" id="UP001151760">
    <property type="component" value="Unassembled WGS sequence"/>
</dbReference>
<evidence type="ECO:0000256" key="1">
    <source>
        <dbReference type="SAM" id="MobiDB-lite"/>
    </source>
</evidence>
<organism evidence="3 4">
    <name type="scientific">Tanacetum coccineum</name>
    <dbReference type="NCBI Taxonomy" id="301880"/>
    <lineage>
        <taxon>Eukaryota</taxon>
        <taxon>Viridiplantae</taxon>
        <taxon>Streptophyta</taxon>
        <taxon>Embryophyta</taxon>
        <taxon>Tracheophyta</taxon>
        <taxon>Spermatophyta</taxon>
        <taxon>Magnoliopsida</taxon>
        <taxon>eudicotyledons</taxon>
        <taxon>Gunneridae</taxon>
        <taxon>Pentapetalae</taxon>
        <taxon>asterids</taxon>
        <taxon>campanulids</taxon>
        <taxon>Asterales</taxon>
        <taxon>Asteraceae</taxon>
        <taxon>Asteroideae</taxon>
        <taxon>Anthemideae</taxon>
        <taxon>Anthemidinae</taxon>
        <taxon>Tanacetum</taxon>
    </lineage>
</organism>
<gene>
    <name evidence="3" type="ORF">Tco_0938603</name>
</gene>
<dbReference type="InterPro" id="IPR052343">
    <property type="entry name" value="Retrotransposon-Effector_Assoc"/>
</dbReference>
<dbReference type="InterPro" id="IPR000477">
    <property type="entry name" value="RT_dom"/>
</dbReference>
<dbReference type="SUPFAM" id="SSF56219">
    <property type="entry name" value="DNase I-like"/>
    <property type="match status" value="1"/>
</dbReference>
<dbReference type="EMBL" id="BQNB010015327">
    <property type="protein sequence ID" value="GJT38738.1"/>
    <property type="molecule type" value="Genomic_DNA"/>
</dbReference>
<name>A0ABQ5DIL2_9ASTR</name>
<evidence type="ECO:0000313" key="4">
    <source>
        <dbReference type="Proteomes" id="UP001151760"/>
    </source>
</evidence>
<evidence type="ECO:0000259" key="2">
    <source>
        <dbReference type="Pfam" id="PF00078"/>
    </source>
</evidence>
<keyword evidence="3" id="KW-0808">Transferase</keyword>
<feature type="region of interest" description="Disordered" evidence="1">
    <location>
        <begin position="104"/>
        <end position="129"/>
    </location>
</feature>
<dbReference type="GO" id="GO:0003964">
    <property type="term" value="F:RNA-directed DNA polymerase activity"/>
    <property type="evidence" value="ECO:0007669"/>
    <property type="project" value="UniProtKB-KW"/>
</dbReference>
<keyword evidence="3" id="KW-0695">RNA-directed DNA polymerase</keyword>
<feature type="region of interest" description="Disordered" evidence="1">
    <location>
        <begin position="141"/>
        <end position="161"/>
    </location>
</feature>
<protein>
    <submittedName>
        <fullName evidence="3">RNA-directed DNA polymerase, eukaryota, reverse transcriptase zinc-binding domain protein</fullName>
    </submittedName>
</protein>